<keyword evidence="2" id="KW-0560">Oxidoreductase</keyword>
<evidence type="ECO:0000256" key="1">
    <source>
        <dbReference type="ARBA" id="ARBA00022505"/>
    </source>
</evidence>
<dbReference type="FunFam" id="3.30.365.10:FF:000001">
    <property type="entry name" value="Xanthine dehydrogenase oxidase"/>
    <property type="match status" value="1"/>
</dbReference>
<keyword evidence="1" id="KW-0500">Molybdenum</keyword>
<comment type="cofactor">
    <cofactor evidence="3">
        <name>Mo-molybdopterin cytosine dinucleotide</name>
        <dbReference type="ChEBI" id="CHEBI:71308"/>
    </cofactor>
</comment>
<dbReference type="Proteomes" id="UP000070107">
    <property type="component" value="Unassembled WGS sequence"/>
</dbReference>
<sequence length="780" mass="83659">MNIDVPTPEAKTVQRSIVGHGIAHDSAARHVAGEAVYIDDMPELPGTLHAAFVLSPVAHGRLKGIDASAALALPSVAGVWSAGDVPGVNDVGPVIPGEPLFAEELIDHEGRVIAVVAAEDFETAYRAARLVKLDIEELPPVLDVEEAHGAKSYVLPSQTVSEGDAAGAIAGARHVFSGKLRMGGQDHFYLETHIAYAIPGEGGDMLVHSSTQHPTEVQHHVARLLGLHANAVECQVRRMGGGFGGKESQATIIAGAAALVAAKTGRPCKLRLKRRDDMAGTGKRHDYVAMWKAGTDDQGRILGLEVEYLARAGNLPDLTGAVITRTLTHTDNSYFIPNARFVGHACKTNTVSNTAFRGFGGPQGILTIEAIVDAIACQLGRDPNEVRRINYYGDETGDMTPYGQKVEDNRLIEVTDAVLASAFWQERRREIDEHNAASPVIRRGLAMMPVKFGISFNLTSLNQAGALVHVYLDGSIFLNHGGTEMGQGLFVKVAQVVAEVFQVDLDMVKISSTATGKVPNTSATAASTGSDLNGMAAFRAASAIKARMAQVAAEHFDVEEEQIVFREGRVHAGNESISFGELAKMAWAKRVQLSEAAHYATPKIHWDGKTMKGRPFFYFTYGAAVAEVAVDTLTGETRCLRADILQDVGSPLNPAIDLGQIEGAFVQGMGWLTCEELWWDGKGRLRTVGPSTYKIPGSRDVPPQFNVRILDDQPNREETIFRSKAIGEPPLMLGVSVWLAIRDAIASIAGKGVSPELDAPATPENVLRAITKLKISDHDA</sequence>
<dbReference type="Pfam" id="PF01315">
    <property type="entry name" value="Ald_Xan_dh_C"/>
    <property type="match status" value="1"/>
</dbReference>
<evidence type="ECO:0000256" key="2">
    <source>
        <dbReference type="ARBA" id="ARBA00023002"/>
    </source>
</evidence>
<dbReference type="PANTHER" id="PTHR11908">
    <property type="entry name" value="XANTHINE DEHYDROGENASE"/>
    <property type="match status" value="1"/>
</dbReference>
<dbReference type="SUPFAM" id="SSF54665">
    <property type="entry name" value="CO dehydrogenase molybdoprotein N-domain-like"/>
    <property type="match status" value="1"/>
</dbReference>
<evidence type="ECO:0000313" key="5">
    <source>
        <dbReference type="EMBL" id="KXF78334.1"/>
    </source>
</evidence>
<dbReference type="InterPro" id="IPR008274">
    <property type="entry name" value="AldOxase/xan_DH_MoCoBD1"/>
</dbReference>
<accession>A0A135HYP5</accession>
<organism evidence="5 6">
    <name type="scientific">Paramesorhizobium deserti</name>
    <dbReference type="NCBI Taxonomy" id="1494590"/>
    <lineage>
        <taxon>Bacteria</taxon>
        <taxon>Pseudomonadati</taxon>
        <taxon>Pseudomonadota</taxon>
        <taxon>Alphaproteobacteria</taxon>
        <taxon>Hyphomicrobiales</taxon>
        <taxon>Phyllobacteriaceae</taxon>
        <taxon>Paramesorhizobium</taxon>
    </lineage>
</organism>
<dbReference type="NCBIfam" id="TIGR02965">
    <property type="entry name" value="xanthine_xdhB"/>
    <property type="match status" value="1"/>
</dbReference>
<comment type="caution">
    <text evidence="5">The sequence shown here is derived from an EMBL/GenBank/DDBJ whole genome shotgun (WGS) entry which is preliminary data.</text>
</comment>
<dbReference type="GO" id="GO:0016491">
    <property type="term" value="F:oxidoreductase activity"/>
    <property type="evidence" value="ECO:0007669"/>
    <property type="project" value="UniProtKB-KW"/>
</dbReference>
<feature type="domain" description="Aldehyde oxidase/xanthine dehydrogenase a/b hammerhead" evidence="4">
    <location>
        <begin position="32"/>
        <end position="139"/>
    </location>
</feature>
<dbReference type="InterPro" id="IPR036856">
    <property type="entry name" value="Ald_Oxase/Xan_DH_a/b_sf"/>
</dbReference>
<dbReference type="RefSeq" id="WP_068879604.1">
    <property type="nucleotide sequence ID" value="NZ_LNTU01000001.1"/>
</dbReference>
<dbReference type="PANTHER" id="PTHR11908:SF132">
    <property type="entry name" value="ALDEHYDE OXIDASE 1-RELATED"/>
    <property type="match status" value="1"/>
</dbReference>
<dbReference type="GO" id="GO:0005506">
    <property type="term" value="F:iron ion binding"/>
    <property type="evidence" value="ECO:0007669"/>
    <property type="project" value="InterPro"/>
</dbReference>
<dbReference type="InterPro" id="IPR037165">
    <property type="entry name" value="AldOxase/xan_DH_Mopterin-bd_sf"/>
</dbReference>
<dbReference type="OrthoDB" id="9763985at2"/>
<protein>
    <submittedName>
        <fullName evidence="5">Aldehyde oxidase</fullName>
    </submittedName>
</protein>
<dbReference type="GO" id="GO:0030151">
    <property type="term" value="F:molybdenum ion binding"/>
    <property type="evidence" value="ECO:0007669"/>
    <property type="project" value="InterPro"/>
</dbReference>
<evidence type="ECO:0000256" key="3">
    <source>
        <dbReference type="ARBA" id="ARBA00053029"/>
    </source>
</evidence>
<keyword evidence="6" id="KW-1185">Reference proteome</keyword>
<dbReference type="InterPro" id="IPR000674">
    <property type="entry name" value="Ald_Oxase/Xan_DH_a/b"/>
</dbReference>
<name>A0A135HYP5_9HYPH</name>
<dbReference type="EMBL" id="LNTU01000001">
    <property type="protein sequence ID" value="KXF78334.1"/>
    <property type="molecule type" value="Genomic_DNA"/>
</dbReference>
<dbReference type="SUPFAM" id="SSF56003">
    <property type="entry name" value="Molybdenum cofactor-binding domain"/>
    <property type="match status" value="1"/>
</dbReference>
<dbReference type="STRING" id="1494590.ATN84_00580"/>
<dbReference type="Gene3D" id="3.30.365.10">
    <property type="entry name" value="Aldehyde oxidase/xanthine dehydrogenase, molybdopterin binding domain"/>
    <property type="match status" value="4"/>
</dbReference>
<proteinExistence type="predicted"/>
<dbReference type="Gene3D" id="3.90.1170.50">
    <property type="entry name" value="Aldehyde oxidase/xanthine dehydrogenase, a/b hammerhead"/>
    <property type="match status" value="1"/>
</dbReference>
<dbReference type="AlphaFoldDB" id="A0A135HYP5"/>
<dbReference type="InterPro" id="IPR014309">
    <property type="entry name" value="Xanthine_DH_Mopterin-bd_su"/>
</dbReference>
<gene>
    <name evidence="5" type="ORF">ATN84_00580</name>
</gene>
<dbReference type="InterPro" id="IPR046867">
    <property type="entry name" value="AldOxase/xan_DH_MoCoBD2"/>
</dbReference>
<dbReference type="Pfam" id="PF20256">
    <property type="entry name" value="MoCoBD_2"/>
    <property type="match status" value="1"/>
</dbReference>
<reference evidence="5 6" key="1">
    <citation type="submission" date="2015-11" db="EMBL/GenBank/DDBJ databases">
        <title>Draft genome sequence of Paramesorhizobium deserti A-3-E, a strain highly resistant to diverse beta-lactam antibiotics.</title>
        <authorList>
            <person name="Lv R."/>
            <person name="Yang X."/>
            <person name="Fang N."/>
            <person name="Guo J."/>
            <person name="Luo X."/>
            <person name="Peng F."/>
            <person name="Yang R."/>
            <person name="Cui Y."/>
            <person name="Fang C."/>
            <person name="Song Y."/>
        </authorList>
    </citation>
    <scope>NUCLEOTIDE SEQUENCE [LARGE SCALE GENOMIC DNA]</scope>
    <source>
        <strain evidence="5 6">A-3-E</strain>
    </source>
</reference>
<dbReference type="Pfam" id="PF02738">
    <property type="entry name" value="MoCoBD_1"/>
    <property type="match status" value="1"/>
</dbReference>
<evidence type="ECO:0000313" key="6">
    <source>
        <dbReference type="Proteomes" id="UP000070107"/>
    </source>
</evidence>
<evidence type="ECO:0000259" key="4">
    <source>
        <dbReference type="SMART" id="SM01008"/>
    </source>
</evidence>
<dbReference type="InterPro" id="IPR016208">
    <property type="entry name" value="Ald_Oxase/xanthine_DH-like"/>
</dbReference>
<dbReference type="SMART" id="SM01008">
    <property type="entry name" value="Ald_Xan_dh_C"/>
    <property type="match status" value="1"/>
</dbReference>